<comment type="caution">
    <text evidence="1">The sequence shown here is derived from an EMBL/GenBank/DDBJ whole genome shotgun (WGS) entry which is preliminary data.</text>
</comment>
<accession>W4PDK3</accession>
<dbReference type="AlphaFoldDB" id="W4PDK3"/>
<dbReference type="Proteomes" id="UP000018861">
    <property type="component" value="Unassembled WGS sequence"/>
</dbReference>
<name>W4PDK3_9BACE</name>
<organism evidence="1 2">
    <name type="scientific">Bacteroides pyogenes JCM 6292</name>
    <dbReference type="NCBI Taxonomy" id="1235809"/>
    <lineage>
        <taxon>Bacteria</taxon>
        <taxon>Pseudomonadati</taxon>
        <taxon>Bacteroidota</taxon>
        <taxon>Bacteroidia</taxon>
        <taxon>Bacteroidales</taxon>
        <taxon>Bacteroidaceae</taxon>
        <taxon>Bacteroides</taxon>
    </lineage>
</organism>
<reference evidence="1 2" key="1">
    <citation type="journal article" date="2014" name="Genome Announc.">
        <title>Draft Genome Sequences of Three Strains of Bacteroides pyogenes Isolated from a Cat and Swine.</title>
        <authorList>
            <person name="Sakamoto M."/>
            <person name="Oshima K."/>
            <person name="Suda W."/>
            <person name="Kitamura K."/>
            <person name="Iida T."/>
            <person name="Hattori M."/>
            <person name="Ohkuma M."/>
        </authorList>
    </citation>
    <scope>NUCLEOTIDE SEQUENCE [LARGE SCALE GENOMIC DNA]</scope>
    <source>
        <strain evidence="1 2">JCM 6292</strain>
    </source>
</reference>
<gene>
    <name evidence="1" type="ORF">JCM6292_3859</name>
</gene>
<dbReference type="EMBL" id="BAIQ01000095">
    <property type="protein sequence ID" value="GAE17269.1"/>
    <property type="molecule type" value="Genomic_DNA"/>
</dbReference>
<evidence type="ECO:0000313" key="2">
    <source>
        <dbReference type="Proteomes" id="UP000018861"/>
    </source>
</evidence>
<evidence type="ECO:0000313" key="1">
    <source>
        <dbReference type="EMBL" id="GAE17269.1"/>
    </source>
</evidence>
<sequence length="45" mass="5485">MPIDSNQLLLISKLLRSLSDKMKHVQNILQEYHKQKQYLLRQMFI</sequence>
<proteinExistence type="predicted"/>
<protein>
    <submittedName>
        <fullName evidence="1">Zinc ABC transporter</fullName>
    </submittedName>
</protein>